<proteinExistence type="predicted"/>
<dbReference type="InterPro" id="IPR058684">
    <property type="entry name" value="YopA_M"/>
</dbReference>
<dbReference type="Pfam" id="PF26308">
    <property type="entry name" value="YopA_M"/>
    <property type="match status" value="1"/>
</dbReference>
<dbReference type="EMBL" id="JACHFN010000012">
    <property type="protein sequence ID" value="MBB5235512.1"/>
    <property type="molecule type" value="Genomic_DNA"/>
</dbReference>
<evidence type="ECO:0000313" key="2">
    <source>
        <dbReference type="EMBL" id="MBB5235512.1"/>
    </source>
</evidence>
<accession>A0A7W8GH17</accession>
<evidence type="ECO:0000313" key="3">
    <source>
        <dbReference type="Proteomes" id="UP000525389"/>
    </source>
</evidence>
<sequence length="310" mass="35847">MLADDWHITFRTDREYYGGSSGMPDNGYVVTHIGRVTKRDGEVFRPFEAQKILGIVRSWFTILRGAWVTALPVGFNSEGVKVWIDFKQERVQKLLRHEEILIDYNFETWSSMFLRFRDLYSEDDYRSTIETAVDWYVEARKPDRPPTSAIIHVHLALEVLSWSILVKHSGMVSADGYSNMPSYDRIRLLLFWVGIKNDVPSSLYNLIEYLKDEAKSSGHSGKLKEGKTKKGGAEIISETRNRIMHPNGRGDPRNLDVSVAYSIIALGLWYIELTFLKLLDYEGKYYNRLPPEEIDPEGDPIYKDVPWVKN</sequence>
<evidence type="ECO:0000259" key="1">
    <source>
        <dbReference type="Pfam" id="PF26308"/>
    </source>
</evidence>
<dbReference type="RefSeq" id="WP_184030760.1">
    <property type="nucleotide sequence ID" value="NZ_JACHFN010000012.1"/>
</dbReference>
<keyword evidence="3" id="KW-1185">Reference proteome</keyword>
<feature type="domain" description="YopA central" evidence="1">
    <location>
        <begin position="3"/>
        <end position="92"/>
    </location>
</feature>
<dbReference type="AlphaFoldDB" id="A0A7W8GH17"/>
<protein>
    <recommendedName>
        <fullName evidence="1">YopA central domain-containing protein</fullName>
    </recommendedName>
</protein>
<organism evidence="2 3">
    <name type="scientific">Deinococcus budaensis</name>
    <dbReference type="NCBI Taxonomy" id="1665626"/>
    <lineage>
        <taxon>Bacteria</taxon>
        <taxon>Thermotogati</taxon>
        <taxon>Deinococcota</taxon>
        <taxon>Deinococci</taxon>
        <taxon>Deinococcales</taxon>
        <taxon>Deinococcaceae</taxon>
        <taxon>Deinococcus</taxon>
    </lineage>
</organism>
<gene>
    <name evidence="2" type="ORF">HNQ09_002969</name>
</gene>
<reference evidence="2 3" key="1">
    <citation type="submission" date="2020-08" db="EMBL/GenBank/DDBJ databases">
        <title>Genomic Encyclopedia of Type Strains, Phase IV (KMG-IV): sequencing the most valuable type-strain genomes for metagenomic binning, comparative biology and taxonomic classification.</title>
        <authorList>
            <person name="Goeker M."/>
        </authorList>
    </citation>
    <scope>NUCLEOTIDE SEQUENCE [LARGE SCALE GENOMIC DNA]</scope>
    <source>
        <strain evidence="2 3">DSM 101791</strain>
    </source>
</reference>
<comment type="caution">
    <text evidence="2">The sequence shown here is derived from an EMBL/GenBank/DDBJ whole genome shotgun (WGS) entry which is preliminary data.</text>
</comment>
<name>A0A7W8GH17_9DEIO</name>
<dbReference type="Proteomes" id="UP000525389">
    <property type="component" value="Unassembled WGS sequence"/>
</dbReference>